<name>A0ABQ9X0T4_9EUKA</name>
<dbReference type="Proteomes" id="UP001281761">
    <property type="component" value="Unassembled WGS sequence"/>
</dbReference>
<feature type="compositionally biased region" description="Polar residues" evidence="1">
    <location>
        <begin position="61"/>
        <end position="73"/>
    </location>
</feature>
<evidence type="ECO:0000313" key="2">
    <source>
        <dbReference type="EMBL" id="KAK2943900.1"/>
    </source>
</evidence>
<comment type="caution">
    <text evidence="2">The sequence shown here is derived from an EMBL/GenBank/DDBJ whole genome shotgun (WGS) entry which is preliminary data.</text>
</comment>
<gene>
    <name evidence="2" type="ORF">BLNAU_21155</name>
</gene>
<feature type="compositionally biased region" description="Low complexity" evidence="1">
    <location>
        <begin position="39"/>
        <end position="53"/>
    </location>
</feature>
<evidence type="ECO:0000313" key="3">
    <source>
        <dbReference type="Proteomes" id="UP001281761"/>
    </source>
</evidence>
<feature type="compositionally biased region" description="Basic and acidic residues" evidence="1">
    <location>
        <begin position="25"/>
        <end position="38"/>
    </location>
</feature>
<feature type="compositionally biased region" description="Polar residues" evidence="1">
    <location>
        <begin position="1"/>
        <end position="20"/>
    </location>
</feature>
<evidence type="ECO:0000256" key="1">
    <source>
        <dbReference type="SAM" id="MobiDB-lite"/>
    </source>
</evidence>
<feature type="region of interest" description="Disordered" evidence="1">
    <location>
        <begin position="1"/>
        <end position="73"/>
    </location>
</feature>
<protein>
    <submittedName>
        <fullName evidence="2">Uncharacterized protein</fullName>
    </submittedName>
</protein>
<accession>A0ABQ9X0T4</accession>
<reference evidence="2 3" key="1">
    <citation type="journal article" date="2022" name="bioRxiv">
        <title>Genomics of Preaxostyla Flagellates Illuminates Evolutionary Transitions and the Path Towards Mitochondrial Loss.</title>
        <authorList>
            <person name="Novak L.V.F."/>
            <person name="Treitli S.C."/>
            <person name="Pyrih J."/>
            <person name="Halakuc P."/>
            <person name="Pipaliya S.V."/>
            <person name="Vacek V."/>
            <person name="Brzon O."/>
            <person name="Soukal P."/>
            <person name="Eme L."/>
            <person name="Dacks J.B."/>
            <person name="Karnkowska A."/>
            <person name="Elias M."/>
            <person name="Hampl V."/>
        </authorList>
    </citation>
    <scope>NUCLEOTIDE SEQUENCE [LARGE SCALE GENOMIC DNA]</scope>
    <source>
        <strain evidence="2">NAU3</strain>
        <tissue evidence="2">Gut</tissue>
    </source>
</reference>
<dbReference type="EMBL" id="JARBJD010000322">
    <property type="protein sequence ID" value="KAK2943900.1"/>
    <property type="molecule type" value="Genomic_DNA"/>
</dbReference>
<sequence>MHVLDTTIQGTGSNNVAVQSESDEASVKEEKGEEKRTGDGVSVSSSADGADTAIARRELSCNGNTSPLSPLSTLAPQSLMLDMGQYF</sequence>
<proteinExistence type="predicted"/>
<organism evidence="2 3">
    <name type="scientific">Blattamonas nauphoetae</name>
    <dbReference type="NCBI Taxonomy" id="2049346"/>
    <lineage>
        <taxon>Eukaryota</taxon>
        <taxon>Metamonada</taxon>
        <taxon>Preaxostyla</taxon>
        <taxon>Oxymonadida</taxon>
        <taxon>Blattamonas</taxon>
    </lineage>
</organism>
<keyword evidence="3" id="KW-1185">Reference proteome</keyword>